<proteinExistence type="predicted"/>
<keyword evidence="1" id="KW-0472">Membrane</keyword>
<dbReference type="EMBL" id="AZGN01000003">
    <property type="protein sequence ID" value="KRM34481.1"/>
    <property type="molecule type" value="Genomic_DNA"/>
</dbReference>
<protein>
    <submittedName>
        <fullName evidence="2">Uncharacterized protein</fullName>
    </submittedName>
</protein>
<dbReference type="RefSeq" id="WP_004040283.1">
    <property type="nucleotide sequence ID" value="NZ_AZGN01000003.1"/>
</dbReference>
<dbReference type="GeneID" id="75117286"/>
<keyword evidence="1" id="KW-0812">Transmembrane</keyword>
<sequence length="50" mass="5433">MITIGVLCIIVAAISALKARESVENAWQKYLAIIFLVLGIILLGVGIFHH</sequence>
<feature type="transmembrane region" description="Helical" evidence="1">
    <location>
        <begin position="29"/>
        <end position="48"/>
    </location>
</feature>
<reference evidence="2 3" key="1">
    <citation type="journal article" date="2015" name="Genome Announc.">
        <title>Expanding the biotechnology potential of lactobacilli through comparative genomics of 213 strains and associated genera.</title>
        <authorList>
            <person name="Sun Z."/>
            <person name="Harris H.M."/>
            <person name="McCann A."/>
            <person name="Guo C."/>
            <person name="Argimon S."/>
            <person name="Zhang W."/>
            <person name="Yang X."/>
            <person name="Jeffery I.B."/>
            <person name="Cooney J.C."/>
            <person name="Kagawa T.F."/>
            <person name="Liu W."/>
            <person name="Song Y."/>
            <person name="Salvetti E."/>
            <person name="Wrobel A."/>
            <person name="Rasinkangas P."/>
            <person name="Parkhill J."/>
            <person name="Rea M.C."/>
            <person name="O'Sullivan O."/>
            <person name="Ritari J."/>
            <person name="Douillard F.P."/>
            <person name="Paul Ross R."/>
            <person name="Yang R."/>
            <person name="Briner A.E."/>
            <person name="Felis G.E."/>
            <person name="de Vos W.M."/>
            <person name="Barrangou R."/>
            <person name="Klaenhammer T.R."/>
            <person name="Caufield P.W."/>
            <person name="Cui Y."/>
            <person name="Zhang H."/>
            <person name="O'Toole P.W."/>
        </authorList>
    </citation>
    <scope>NUCLEOTIDE SEQUENCE [LARGE SCALE GENOMIC DNA]</scope>
    <source>
        <strain evidence="2 3">DSM 6629</strain>
    </source>
</reference>
<dbReference type="Proteomes" id="UP000051735">
    <property type="component" value="Unassembled WGS sequence"/>
</dbReference>
<accession>A0ABR5PSE2</accession>
<comment type="caution">
    <text evidence="2">The sequence shown here is derived from an EMBL/GenBank/DDBJ whole genome shotgun (WGS) entry which is preliminary data.</text>
</comment>
<evidence type="ECO:0000256" key="1">
    <source>
        <dbReference type="SAM" id="Phobius"/>
    </source>
</evidence>
<keyword evidence="1" id="KW-1133">Transmembrane helix</keyword>
<evidence type="ECO:0000313" key="2">
    <source>
        <dbReference type="EMBL" id="KRM34481.1"/>
    </source>
</evidence>
<keyword evidence="3" id="KW-1185">Reference proteome</keyword>
<evidence type="ECO:0000313" key="3">
    <source>
        <dbReference type="Proteomes" id="UP000051735"/>
    </source>
</evidence>
<gene>
    <name evidence="2" type="ORF">FC44_GL001192</name>
</gene>
<name>A0ABR5PSE2_9LACO</name>
<organism evidence="2 3">
    <name type="scientific">Lactobacillus intestinalis DSM 6629</name>
    <dbReference type="NCBI Taxonomy" id="1423761"/>
    <lineage>
        <taxon>Bacteria</taxon>
        <taxon>Bacillati</taxon>
        <taxon>Bacillota</taxon>
        <taxon>Bacilli</taxon>
        <taxon>Lactobacillales</taxon>
        <taxon>Lactobacillaceae</taxon>
        <taxon>Lactobacillus</taxon>
    </lineage>
</organism>